<evidence type="ECO:0000313" key="3">
    <source>
        <dbReference type="EMBL" id="APU16701.1"/>
    </source>
</evidence>
<dbReference type="GO" id="GO:0005975">
    <property type="term" value="P:carbohydrate metabolic process"/>
    <property type="evidence" value="ECO:0007669"/>
    <property type="project" value="InterPro"/>
</dbReference>
<accession>A0AAC9PU89</accession>
<evidence type="ECO:0000259" key="2">
    <source>
        <dbReference type="PROSITE" id="PS51762"/>
    </source>
</evidence>
<keyword evidence="4" id="KW-1185">Reference proteome</keyword>
<dbReference type="InterPro" id="IPR013320">
    <property type="entry name" value="ConA-like_dom_sf"/>
</dbReference>
<dbReference type="InterPro" id="IPR000757">
    <property type="entry name" value="Beta-glucanase-like"/>
</dbReference>
<keyword evidence="1" id="KW-0732">Signal</keyword>
<feature type="domain" description="GH16" evidence="2">
    <location>
        <begin position="34"/>
        <end position="291"/>
    </location>
</feature>
<dbReference type="KEGG" id="acad:UA74_23415"/>
<name>A0AAC9PU89_9PSEU</name>
<dbReference type="RefSeq" id="WP_075742200.1">
    <property type="nucleotide sequence ID" value="NZ_CP016076.1"/>
</dbReference>
<protein>
    <submittedName>
        <fullName evidence="3">Glycosyl hydrolase family 16</fullName>
    </submittedName>
</protein>
<proteinExistence type="predicted"/>
<dbReference type="EMBL" id="CP016076">
    <property type="protein sequence ID" value="APU16701.1"/>
    <property type="molecule type" value="Genomic_DNA"/>
</dbReference>
<dbReference type="Proteomes" id="UP000185511">
    <property type="component" value="Chromosome"/>
</dbReference>
<dbReference type="CDD" id="cd00413">
    <property type="entry name" value="Glyco_hydrolase_16"/>
    <property type="match status" value="1"/>
</dbReference>
<dbReference type="PROSITE" id="PS51762">
    <property type="entry name" value="GH16_2"/>
    <property type="match status" value="1"/>
</dbReference>
<dbReference type="Pfam" id="PF00722">
    <property type="entry name" value="Glyco_hydro_16"/>
    <property type="match status" value="1"/>
</dbReference>
<feature type="chain" id="PRO_5042292687" evidence="1">
    <location>
        <begin position="32"/>
        <end position="317"/>
    </location>
</feature>
<evidence type="ECO:0000256" key="1">
    <source>
        <dbReference type="SAM" id="SignalP"/>
    </source>
</evidence>
<dbReference type="Gene3D" id="2.60.120.200">
    <property type="match status" value="1"/>
</dbReference>
<reference evidence="4" key="1">
    <citation type="submission" date="2016-06" db="EMBL/GenBank/DDBJ databases">
        <title>Complete genome sequence of Actinoalloteichus fjordicus DSM 46855 (=ADI127-17), type strain of the new species Actinoalloteichus fjordicus.</title>
        <authorList>
            <person name="Ruckert C."/>
            <person name="Nouioui I."/>
            <person name="Willmese J."/>
            <person name="van Wezel G."/>
            <person name="Klenk H.-P."/>
            <person name="Kalinowski J."/>
            <person name="Zotchev S.B."/>
        </authorList>
    </citation>
    <scope>NUCLEOTIDE SEQUENCE [LARGE SCALE GENOMIC DNA]</scope>
    <source>
        <strain evidence="4">ADI127-7</strain>
    </source>
</reference>
<sequence>MIKSVSLRRGALRSLLAVAVVGLVPLGTAQAGTATTPGAALPAGHENGTAQTPVLFDDFDYTSHTDSRLGQRGWTVRSYGGGPGMGGDTWAPENVGFTDGEGGRVLRLSATTDGTQAGTAQAEILHQRKFHHGTYAARVRFSDTPVAGPDGDELVQAFFTITPLRFPYDPEYGELDFEYLPNGGWGQSGSALFLTSWETYDPAGGSLNESTAVPGSEAGWHDLVVQADGTSLRYYLDGRLVAEHNGAVYPDTPMAIHFNQWFIETGLLDSSESRTWEQQVDWVYHAKDEIVSPDQVLAEVAGYRSSGVDHVDTVPAG</sequence>
<gene>
    <name evidence="3" type="ORF">UA74_23415</name>
</gene>
<keyword evidence="3" id="KW-0378">Hydrolase</keyword>
<dbReference type="SUPFAM" id="SSF49899">
    <property type="entry name" value="Concanavalin A-like lectins/glucanases"/>
    <property type="match status" value="1"/>
</dbReference>
<evidence type="ECO:0000313" key="4">
    <source>
        <dbReference type="Proteomes" id="UP000185511"/>
    </source>
</evidence>
<feature type="signal peptide" evidence="1">
    <location>
        <begin position="1"/>
        <end position="31"/>
    </location>
</feature>
<dbReference type="GO" id="GO:0004553">
    <property type="term" value="F:hydrolase activity, hydrolyzing O-glycosyl compounds"/>
    <property type="evidence" value="ECO:0007669"/>
    <property type="project" value="InterPro"/>
</dbReference>
<dbReference type="AlphaFoldDB" id="A0AAC9PU89"/>
<organism evidence="3 4">
    <name type="scientific">Actinoalloteichus fjordicus</name>
    <dbReference type="NCBI Taxonomy" id="1612552"/>
    <lineage>
        <taxon>Bacteria</taxon>
        <taxon>Bacillati</taxon>
        <taxon>Actinomycetota</taxon>
        <taxon>Actinomycetes</taxon>
        <taxon>Pseudonocardiales</taxon>
        <taxon>Pseudonocardiaceae</taxon>
        <taxon>Actinoalloteichus</taxon>
    </lineage>
</organism>